<dbReference type="AlphaFoldDB" id="A0AAX6E8T2"/>
<protein>
    <submittedName>
        <fullName evidence="1">Myb family transcription factor PHL7-like</fullName>
    </submittedName>
</protein>
<gene>
    <name evidence="1" type="ORF">M6B38_200625</name>
</gene>
<name>A0AAX6E8T2_IRIPA</name>
<reference evidence="1" key="2">
    <citation type="submission" date="2023-04" db="EMBL/GenBank/DDBJ databases">
        <authorList>
            <person name="Bruccoleri R.E."/>
            <person name="Oakeley E.J."/>
            <person name="Faust A.-M."/>
            <person name="Dessus-Babus S."/>
            <person name="Altorfer M."/>
            <person name="Burckhardt D."/>
            <person name="Oertli M."/>
            <person name="Naumann U."/>
            <person name="Petersen F."/>
            <person name="Wong J."/>
        </authorList>
    </citation>
    <scope>NUCLEOTIDE SEQUENCE</scope>
    <source>
        <strain evidence="1">GSM-AAB239-AS_SAM_17_03QT</strain>
        <tissue evidence="1">Leaf</tissue>
    </source>
</reference>
<evidence type="ECO:0000313" key="1">
    <source>
        <dbReference type="EMBL" id="KAJ6800476.1"/>
    </source>
</evidence>
<reference evidence="1" key="1">
    <citation type="journal article" date="2023" name="GigaByte">
        <title>Genome assembly of the bearded iris, Iris pallida Lam.</title>
        <authorList>
            <person name="Bruccoleri R.E."/>
            <person name="Oakeley E.J."/>
            <person name="Faust A.M.E."/>
            <person name="Altorfer M."/>
            <person name="Dessus-Babus S."/>
            <person name="Burckhardt D."/>
            <person name="Oertli M."/>
            <person name="Naumann U."/>
            <person name="Petersen F."/>
            <person name="Wong J."/>
        </authorList>
    </citation>
    <scope>NUCLEOTIDE SEQUENCE</scope>
    <source>
        <strain evidence="1">GSM-AAB239-AS_SAM_17_03QT</strain>
    </source>
</reference>
<dbReference type="EMBL" id="JANAVB010038620">
    <property type="protein sequence ID" value="KAJ6800476.1"/>
    <property type="molecule type" value="Genomic_DNA"/>
</dbReference>
<organism evidence="1 2">
    <name type="scientific">Iris pallida</name>
    <name type="common">Sweet iris</name>
    <dbReference type="NCBI Taxonomy" id="29817"/>
    <lineage>
        <taxon>Eukaryota</taxon>
        <taxon>Viridiplantae</taxon>
        <taxon>Streptophyta</taxon>
        <taxon>Embryophyta</taxon>
        <taxon>Tracheophyta</taxon>
        <taxon>Spermatophyta</taxon>
        <taxon>Magnoliopsida</taxon>
        <taxon>Liliopsida</taxon>
        <taxon>Asparagales</taxon>
        <taxon>Iridaceae</taxon>
        <taxon>Iridoideae</taxon>
        <taxon>Irideae</taxon>
        <taxon>Iris</taxon>
    </lineage>
</organism>
<accession>A0AAX6E8T2</accession>
<comment type="caution">
    <text evidence="1">The sequence shown here is derived from an EMBL/GenBank/DDBJ whole genome shotgun (WGS) entry which is preliminary data.</text>
</comment>
<sequence>MWCSLDIKVHIFTKVEQKDCTEGRSFGVVYVHRQNLSFLFFQNIGFSNFREPLEIMMLLRLVHNVAMGRFLLITCHAYTLDLQEVSVYDTVYIPCPHSCMDNVSAFM</sequence>
<evidence type="ECO:0000313" key="2">
    <source>
        <dbReference type="Proteomes" id="UP001140949"/>
    </source>
</evidence>
<proteinExistence type="predicted"/>
<dbReference type="Proteomes" id="UP001140949">
    <property type="component" value="Unassembled WGS sequence"/>
</dbReference>
<keyword evidence="2" id="KW-1185">Reference proteome</keyword>